<reference evidence="1" key="1">
    <citation type="submission" date="2024-03" db="EMBL/GenBank/DDBJ databases">
        <title>Novel Streptomyces species of biotechnological and ecological value are a feature of Machair soil.</title>
        <authorList>
            <person name="Prole J.R."/>
            <person name="Goodfellow M."/>
            <person name="Allenby N."/>
            <person name="Ward A.C."/>
        </authorList>
    </citation>
    <scope>NUCLEOTIDE SEQUENCE</scope>
    <source>
        <strain evidence="1">MS1.AVA.4</strain>
    </source>
</reference>
<comment type="caution">
    <text evidence="1">The sequence shown here is derived from an EMBL/GenBank/DDBJ whole genome shotgun (WGS) entry which is preliminary data.</text>
</comment>
<organism evidence="1 2">
    <name type="scientific">Streptomyces pratisoli</name>
    <dbReference type="NCBI Taxonomy" id="3139917"/>
    <lineage>
        <taxon>Bacteria</taxon>
        <taxon>Bacillati</taxon>
        <taxon>Actinomycetota</taxon>
        <taxon>Actinomycetes</taxon>
        <taxon>Kitasatosporales</taxon>
        <taxon>Streptomycetaceae</taxon>
        <taxon>Streptomyces</taxon>
    </lineage>
</organism>
<sequence>MPLSAAAARDHVKRLLEEHFRRVFRSSAPGSALTDALLVTSELVANAIRHGGGVRGFTALVTDRGLIVEVRDRSTDTPTVRRRSGTQVFPVGGYGWPLVQRLATEIDIAPMRDGKSIRVLLPLAPSGVS</sequence>
<gene>
    <name evidence="1" type="ORF">WKI58_34935</name>
</gene>
<evidence type="ECO:0000313" key="2">
    <source>
        <dbReference type="Proteomes" id="UP001375539"/>
    </source>
</evidence>
<dbReference type="Proteomes" id="UP001375539">
    <property type="component" value="Unassembled WGS sequence"/>
</dbReference>
<accession>A0ACC6QT26</accession>
<proteinExistence type="predicted"/>
<keyword evidence="1" id="KW-0547">Nucleotide-binding</keyword>
<protein>
    <submittedName>
        <fullName evidence="1">ATP-binding protein</fullName>
    </submittedName>
</protein>
<evidence type="ECO:0000313" key="1">
    <source>
        <dbReference type="EMBL" id="MEJ8661647.1"/>
    </source>
</evidence>
<keyword evidence="1" id="KW-0067">ATP-binding</keyword>
<name>A0ACC6QT26_9ACTN</name>
<keyword evidence="2" id="KW-1185">Reference proteome</keyword>
<dbReference type="EMBL" id="JBBKAI010000002">
    <property type="protein sequence ID" value="MEJ8661647.1"/>
    <property type="molecule type" value="Genomic_DNA"/>
</dbReference>